<dbReference type="PANTHER" id="PTHR46796:SF10">
    <property type="entry name" value="TRANSCRIPTIONAL ACTIVATOR FEAR"/>
    <property type="match status" value="1"/>
</dbReference>
<evidence type="ECO:0000259" key="4">
    <source>
        <dbReference type="PROSITE" id="PS01124"/>
    </source>
</evidence>
<dbReference type="Pfam" id="PF12833">
    <property type="entry name" value="HTH_18"/>
    <property type="match status" value="1"/>
</dbReference>
<organism evidence="5 6">
    <name type="scientific">Ramlibacter pinisoli</name>
    <dbReference type="NCBI Taxonomy" id="2682844"/>
    <lineage>
        <taxon>Bacteria</taxon>
        <taxon>Pseudomonadati</taxon>
        <taxon>Pseudomonadota</taxon>
        <taxon>Betaproteobacteria</taxon>
        <taxon>Burkholderiales</taxon>
        <taxon>Comamonadaceae</taxon>
        <taxon>Ramlibacter</taxon>
    </lineage>
</organism>
<dbReference type="PROSITE" id="PS01124">
    <property type="entry name" value="HTH_ARAC_FAMILY_2"/>
    <property type="match status" value="1"/>
</dbReference>
<dbReference type="EMBL" id="WSEL01000006">
    <property type="protein sequence ID" value="MVQ30560.1"/>
    <property type="molecule type" value="Genomic_DNA"/>
</dbReference>
<dbReference type="SMART" id="SM00342">
    <property type="entry name" value="HTH_ARAC"/>
    <property type="match status" value="1"/>
</dbReference>
<dbReference type="InterPro" id="IPR011051">
    <property type="entry name" value="RmlC_Cupin_sf"/>
</dbReference>
<dbReference type="AlphaFoldDB" id="A0A6N8IWT5"/>
<sequence>MAGAGEGLSLRRYGAAPGSHAHEHFQVLVGLQGVLDLEVEGRGRRIGPGDGLLVAPGDRHDFESAAGSECLVLDTRVDLWSLCGAAPREPAQVGALARYLAQSLLRQQPLAVLHGPGLLLEAWGPGAAARRPRRRIDWPALQAWAQARLEQPLAVADLAARVNLSPSQFALRCHEAHGLSAMQWVRQQRLARARQLRALGVPVAQVARRTGYRSPSALTAALRRAS</sequence>
<protein>
    <submittedName>
        <fullName evidence="5">Helix-turn-helix domain-containing protein</fullName>
    </submittedName>
</protein>
<keyword evidence="6" id="KW-1185">Reference proteome</keyword>
<evidence type="ECO:0000256" key="1">
    <source>
        <dbReference type="ARBA" id="ARBA00023015"/>
    </source>
</evidence>
<dbReference type="Proteomes" id="UP000469385">
    <property type="component" value="Unassembled WGS sequence"/>
</dbReference>
<keyword evidence="1" id="KW-0805">Transcription regulation</keyword>
<dbReference type="Gene3D" id="1.10.10.60">
    <property type="entry name" value="Homeodomain-like"/>
    <property type="match status" value="1"/>
</dbReference>
<gene>
    <name evidence="5" type="ORF">GON04_13945</name>
</gene>
<dbReference type="InterPro" id="IPR014710">
    <property type="entry name" value="RmlC-like_jellyroll"/>
</dbReference>
<dbReference type="InterPro" id="IPR003313">
    <property type="entry name" value="AraC-bd"/>
</dbReference>
<name>A0A6N8IWT5_9BURK</name>
<reference evidence="5 6" key="1">
    <citation type="submission" date="2019-12" db="EMBL/GenBank/DDBJ databases">
        <authorList>
            <person name="Huq M.A."/>
        </authorList>
    </citation>
    <scope>NUCLEOTIDE SEQUENCE [LARGE SCALE GENOMIC DNA]</scope>
    <source>
        <strain evidence="5 6">MAH-25</strain>
    </source>
</reference>
<evidence type="ECO:0000256" key="3">
    <source>
        <dbReference type="ARBA" id="ARBA00023163"/>
    </source>
</evidence>
<dbReference type="PANTHER" id="PTHR46796">
    <property type="entry name" value="HTH-TYPE TRANSCRIPTIONAL ACTIVATOR RHAS-RELATED"/>
    <property type="match status" value="1"/>
</dbReference>
<dbReference type="InterPro" id="IPR018060">
    <property type="entry name" value="HTH_AraC"/>
</dbReference>
<dbReference type="SUPFAM" id="SSF51182">
    <property type="entry name" value="RmlC-like cupins"/>
    <property type="match status" value="1"/>
</dbReference>
<evidence type="ECO:0000256" key="2">
    <source>
        <dbReference type="ARBA" id="ARBA00023125"/>
    </source>
</evidence>
<keyword evidence="2" id="KW-0238">DNA-binding</keyword>
<dbReference type="Pfam" id="PF02311">
    <property type="entry name" value="AraC_binding"/>
    <property type="match status" value="1"/>
</dbReference>
<dbReference type="Gene3D" id="2.60.120.10">
    <property type="entry name" value="Jelly Rolls"/>
    <property type="match status" value="1"/>
</dbReference>
<proteinExistence type="predicted"/>
<evidence type="ECO:0000313" key="6">
    <source>
        <dbReference type="Proteomes" id="UP000469385"/>
    </source>
</evidence>
<comment type="caution">
    <text evidence="5">The sequence shown here is derived from an EMBL/GenBank/DDBJ whole genome shotgun (WGS) entry which is preliminary data.</text>
</comment>
<feature type="domain" description="HTH araC/xylS-type" evidence="4">
    <location>
        <begin position="139"/>
        <end position="226"/>
    </location>
</feature>
<dbReference type="GO" id="GO:0003700">
    <property type="term" value="F:DNA-binding transcription factor activity"/>
    <property type="evidence" value="ECO:0007669"/>
    <property type="project" value="InterPro"/>
</dbReference>
<keyword evidence="3" id="KW-0804">Transcription</keyword>
<accession>A0A6N8IWT5</accession>
<evidence type="ECO:0000313" key="5">
    <source>
        <dbReference type="EMBL" id="MVQ30560.1"/>
    </source>
</evidence>
<dbReference type="RefSeq" id="WP_157398682.1">
    <property type="nucleotide sequence ID" value="NZ_WSEL01000006.1"/>
</dbReference>
<dbReference type="InterPro" id="IPR050204">
    <property type="entry name" value="AraC_XylS_family_regulators"/>
</dbReference>
<dbReference type="GO" id="GO:0043565">
    <property type="term" value="F:sequence-specific DNA binding"/>
    <property type="evidence" value="ECO:0007669"/>
    <property type="project" value="InterPro"/>
</dbReference>